<keyword evidence="3" id="KW-1185">Reference proteome</keyword>
<reference evidence="2 3" key="1">
    <citation type="submission" date="2017-01" db="EMBL/GenBank/DDBJ databases">
        <authorList>
            <person name="Mah S.A."/>
            <person name="Swanson W.J."/>
            <person name="Moy G.W."/>
            <person name="Vacquier V.D."/>
        </authorList>
    </citation>
    <scope>NUCLEOTIDE SEQUENCE [LARGE SCALE GENOMIC DNA]</scope>
    <source>
        <strain evidence="2 3">GSMNP</strain>
    </source>
</reference>
<accession>A0A1R1XZB1</accession>
<gene>
    <name evidence="2" type="ORF">AYI70_g4376</name>
</gene>
<dbReference type="AlphaFoldDB" id="A0A1R1XZB1"/>
<protein>
    <submittedName>
        <fullName evidence="2">Uncharacterized protein</fullName>
    </submittedName>
</protein>
<name>A0A1R1XZB1_9FUNG</name>
<evidence type="ECO:0000256" key="1">
    <source>
        <dbReference type="SAM" id="MobiDB-lite"/>
    </source>
</evidence>
<dbReference type="EMBL" id="LSSN01001346">
    <property type="protein sequence ID" value="OMJ20023.1"/>
    <property type="molecule type" value="Genomic_DNA"/>
</dbReference>
<feature type="region of interest" description="Disordered" evidence="1">
    <location>
        <begin position="1"/>
        <end position="63"/>
    </location>
</feature>
<evidence type="ECO:0000313" key="3">
    <source>
        <dbReference type="Proteomes" id="UP000187283"/>
    </source>
</evidence>
<sequence>MGENKKHAASDSESDIKTHVQHNSNFKNSNKRLKTQEPDQDSINSTSSNTPSSSKINDNSYGVNNNEDAIGEIEFNKNELNQMLPKEIYAHALSEINLNTSDSRLVATRLLEEAITKYEQLLSPKSPGNSPEPSLPKTQLQLDYFTTLITAAEYIGYIEYAKTACLVIKALQNEINAGNSDQASGNSSPASDLLICTLSCKAEVLAAVLDPKYFALVDDSDFSEHESTNETAPGSSSCDKFFCFDDLFRYWETSTNYKKFPEFAMSIFKSSYSALEKPKRFLYCPETIMASFIEENFDFENCQIKAENQQENGFFRLSNNKLDTGRIVDVLKLLAQVKLLKISSFLVEDDEEVLNELDEATRFLKAAQSLCPEDQAVQDLLDEILDE</sequence>
<comment type="caution">
    <text evidence="2">The sequence shown here is derived from an EMBL/GenBank/DDBJ whole genome shotgun (WGS) entry which is preliminary data.</text>
</comment>
<organism evidence="2 3">
    <name type="scientific">Smittium culicis</name>
    <dbReference type="NCBI Taxonomy" id="133412"/>
    <lineage>
        <taxon>Eukaryota</taxon>
        <taxon>Fungi</taxon>
        <taxon>Fungi incertae sedis</taxon>
        <taxon>Zoopagomycota</taxon>
        <taxon>Kickxellomycotina</taxon>
        <taxon>Harpellomycetes</taxon>
        <taxon>Harpellales</taxon>
        <taxon>Legeriomycetaceae</taxon>
        <taxon>Smittium</taxon>
    </lineage>
</organism>
<feature type="compositionally biased region" description="Low complexity" evidence="1">
    <location>
        <begin position="42"/>
        <end position="54"/>
    </location>
</feature>
<feature type="compositionally biased region" description="Basic and acidic residues" evidence="1">
    <location>
        <begin position="1"/>
        <end position="18"/>
    </location>
</feature>
<dbReference type="OrthoDB" id="10385477at2759"/>
<proteinExistence type="predicted"/>
<evidence type="ECO:0000313" key="2">
    <source>
        <dbReference type="EMBL" id="OMJ20023.1"/>
    </source>
</evidence>
<dbReference type="Proteomes" id="UP000187283">
    <property type="component" value="Unassembled WGS sequence"/>
</dbReference>